<dbReference type="EMBL" id="JABSNM010000003">
    <property type="protein sequence ID" value="NRT55183.1"/>
    <property type="molecule type" value="Genomic_DNA"/>
</dbReference>
<feature type="region of interest" description="Disordered" evidence="1">
    <location>
        <begin position="58"/>
        <end position="150"/>
    </location>
</feature>
<evidence type="ECO:0000256" key="1">
    <source>
        <dbReference type="SAM" id="MobiDB-lite"/>
    </source>
</evidence>
<reference evidence="2 3" key="1">
    <citation type="submission" date="2020-05" db="EMBL/GenBank/DDBJ databases">
        <title>Genomic Encyclopedia of Type Strains, Phase IV (KMG-V): Genome sequencing to study the core and pangenomes of soil and plant-associated prokaryotes.</title>
        <authorList>
            <person name="Whitman W."/>
        </authorList>
    </citation>
    <scope>NUCLEOTIDE SEQUENCE [LARGE SCALE GENOMIC DNA]</scope>
    <source>
        <strain evidence="2 3">C29</strain>
    </source>
</reference>
<dbReference type="RefSeq" id="WP_173804171.1">
    <property type="nucleotide sequence ID" value="NZ_JABSNM010000003.1"/>
</dbReference>
<sequence>MRERRKTPCCPHLRNPVAPNRHTSGTPATLPDHAPCGLLLALGTDHHSTRRQALDLDQLSTGQASSASASTCSRPGLPAPWHSRSEADAQRTARPGQRPCGPLLALGTGHHSTRRQALDLDQPGTGRQQRQRLDVPTAGPAGPVARPQPG</sequence>
<feature type="region of interest" description="Disordered" evidence="1">
    <location>
        <begin position="1"/>
        <end position="30"/>
    </location>
</feature>
<gene>
    <name evidence="2" type="ORF">HNQ01_000893</name>
</gene>
<dbReference type="Proteomes" id="UP001516061">
    <property type="component" value="Unassembled WGS sequence"/>
</dbReference>
<evidence type="ECO:0000313" key="3">
    <source>
        <dbReference type="Proteomes" id="UP001516061"/>
    </source>
</evidence>
<protein>
    <submittedName>
        <fullName evidence="2">Uncharacterized protein</fullName>
    </submittedName>
</protein>
<comment type="caution">
    <text evidence="2">The sequence shown here is derived from an EMBL/GenBank/DDBJ whole genome shotgun (WGS) entry which is preliminary data.</text>
</comment>
<keyword evidence="3" id="KW-1185">Reference proteome</keyword>
<name>A0ABX2FYT5_9BURK</name>
<organism evidence="2 3">
    <name type="scientific">Sphaerotilus uruguayifluvii</name>
    <dbReference type="NCBI Taxonomy" id="2735897"/>
    <lineage>
        <taxon>Bacteria</taxon>
        <taxon>Pseudomonadati</taxon>
        <taxon>Pseudomonadota</taxon>
        <taxon>Betaproteobacteria</taxon>
        <taxon>Burkholderiales</taxon>
        <taxon>Sphaerotilaceae</taxon>
        <taxon>Sphaerotilus</taxon>
    </lineage>
</organism>
<proteinExistence type="predicted"/>
<accession>A0ABX2FYT5</accession>
<evidence type="ECO:0000313" key="2">
    <source>
        <dbReference type="EMBL" id="NRT55183.1"/>
    </source>
</evidence>